<dbReference type="Proteomes" id="UP001139887">
    <property type="component" value="Unassembled WGS sequence"/>
</dbReference>
<dbReference type="GO" id="GO:0031124">
    <property type="term" value="P:mRNA 3'-end processing"/>
    <property type="evidence" value="ECO:0007669"/>
    <property type="project" value="InterPro"/>
</dbReference>
<dbReference type="GO" id="GO:0005849">
    <property type="term" value="C:mRNA cleavage factor complex"/>
    <property type="evidence" value="ECO:0007669"/>
    <property type="project" value="TreeGrafter"/>
</dbReference>
<name>A0A9W8LXY3_9FUNG</name>
<feature type="compositionally biased region" description="Basic and acidic residues" evidence="1">
    <location>
        <begin position="73"/>
        <end position="83"/>
    </location>
</feature>
<protein>
    <submittedName>
        <fullName evidence="2">mRNA 3' end processing factor</fullName>
    </submittedName>
</protein>
<evidence type="ECO:0000313" key="2">
    <source>
        <dbReference type="EMBL" id="KAJ2844054.1"/>
    </source>
</evidence>
<dbReference type="GO" id="GO:0006369">
    <property type="term" value="P:termination of RNA polymerase II transcription"/>
    <property type="evidence" value="ECO:0007669"/>
    <property type="project" value="InterPro"/>
</dbReference>
<gene>
    <name evidence="2" type="primary">PCF11</name>
    <name evidence="2" type="ORF">IWW36_005328</name>
</gene>
<reference evidence="2" key="1">
    <citation type="submission" date="2022-07" db="EMBL/GenBank/DDBJ databases">
        <title>Phylogenomic reconstructions and comparative analyses of Kickxellomycotina fungi.</title>
        <authorList>
            <person name="Reynolds N.K."/>
            <person name="Stajich J.E."/>
            <person name="Barry K."/>
            <person name="Grigoriev I.V."/>
            <person name="Crous P."/>
            <person name="Smith M.E."/>
        </authorList>
    </citation>
    <scope>NUCLEOTIDE SEQUENCE</scope>
    <source>
        <strain evidence="2">NRRL 1566</strain>
    </source>
</reference>
<dbReference type="AlphaFoldDB" id="A0A9W8LXY3"/>
<proteinExistence type="predicted"/>
<dbReference type="PANTHER" id="PTHR15921:SF3">
    <property type="entry name" value="PRE-MRNA CLEAVAGE COMPLEX 2 PROTEIN PCF11"/>
    <property type="match status" value="1"/>
</dbReference>
<sequence>CSQCGWRTKEGDAEQMKQHLDWHFRRNLRQQNDRERRPSPRGWYLDQSQWELGATADMQDQQVTESAPVDKNQNTEKDAEKTAAELQRMVVAAPSNHTEPCAVCKEAFERRFNEDDEIWELVNAVVLDGSIIHATCNAKEH</sequence>
<organism evidence="2 3">
    <name type="scientific">Coemansia brasiliensis</name>
    <dbReference type="NCBI Taxonomy" id="2650707"/>
    <lineage>
        <taxon>Eukaryota</taxon>
        <taxon>Fungi</taxon>
        <taxon>Fungi incertae sedis</taxon>
        <taxon>Zoopagomycota</taxon>
        <taxon>Kickxellomycotina</taxon>
        <taxon>Kickxellomycetes</taxon>
        <taxon>Kickxellales</taxon>
        <taxon>Kickxellaceae</taxon>
        <taxon>Coemansia</taxon>
    </lineage>
</organism>
<evidence type="ECO:0000313" key="3">
    <source>
        <dbReference type="Proteomes" id="UP001139887"/>
    </source>
</evidence>
<dbReference type="InterPro" id="IPR045154">
    <property type="entry name" value="PCF11-like"/>
</dbReference>
<dbReference type="GO" id="GO:0000993">
    <property type="term" value="F:RNA polymerase II complex binding"/>
    <property type="evidence" value="ECO:0007669"/>
    <property type="project" value="InterPro"/>
</dbReference>
<comment type="caution">
    <text evidence="2">The sequence shown here is derived from an EMBL/GenBank/DDBJ whole genome shotgun (WGS) entry which is preliminary data.</text>
</comment>
<dbReference type="GO" id="GO:0005737">
    <property type="term" value="C:cytoplasm"/>
    <property type="evidence" value="ECO:0007669"/>
    <property type="project" value="TreeGrafter"/>
</dbReference>
<dbReference type="PANTHER" id="PTHR15921">
    <property type="entry name" value="PRE-MRNA CLEAVAGE COMPLEX II"/>
    <property type="match status" value="1"/>
</dbReference>
<feature type="region of interest" description="Disordered" evidence="1">
    <location>
        <begin position="26"/>
        <end position="84"/>
    </location>
</feature>
<dbReference type="EMBL" id="JANBUW010001203">
    <property type="protein sequence ID" value="KAJ2844054.1"/>
    <property type="molecule type" value="Genomic_DNA"/>
</dbReference>
<dbReference type="GO" id="GO:0003729">
    <property type="term" value="F:mRNA binding"/>
    <property type="evidence" value="ECO:0007669"/>
    <property type="project" value="InterPro"/>
</dbReference>
<evidence type="ECO:0000256" key="1">
    <source>
        <dbReference type="SAM" id="MobiDB-lite"/>
    </source>
</evidence>
<accession>A0A9W8LXY3</accession>
<dbReference type="OrthoDB" id="2129491at2759"/>
<keyword evidence="3" id="KW-1185">Reference proteome</keyword>
<feature type="non-terminal residue" evidence="2">
    <location>
        <position position="1"/>
    </location>
</feature>